<name>A0A6J1UAA7_9SAUR</name>
<sequence>MASRWAVGQLWWKRDSSAAEVHEKCSQYTHISFPSFFTRAYSNSFPGLSHPSRLCCWDTSPWISHWKRYPNMKMKKGSVKQGHYQKMMKKLCLGLDSN</sequence>
<evidence type="ECO:0000313" key="2">
    <source>
        <dbReference type="RefSeq" id="XP_026527912.1"/>
    </source>
</evidence>
<dbReference type="Proteomes" id="UP000504612">
    <property type="component" value="Unplaced"/>
</dbReference>
<organism evidence="1 2">
    <name type="scientific">Notechis scutatus</name>
    <name type="common">mainland tiger snake</name>
    <dbReference type="NCBI Taxonomy" id="8663"/>
    <lineage>
        <taxon>Eukaryota</taxon>
        <taxon>Metazoa</taxon>
        <taxon>Chordata</taxon>
        <taxon>Craniata</taxon>
        <taxon>Vertebrata</taxon>
        <taxon>Euteleostomi</taxon>
        <taxon>Lepidosauria</taxon>
        <taxon>Squamata</taxon>
        <taxon>Bifurcata</taxon>
        <taxon>Unidentata</taxon>
        <taxon>Episquamata</taxon>
        <taxon>Toxicofera</taxon>
        <taxon>Serpentes</taxon>
        <taxon>Colubroidea</taxon>
        <taxon>Elapidae</taxon>
        <taxon>Hydrophiinae</taxon>
        <taxon>Notechis</taxon>
    </lineage>
</organism>
<dbReference type="AlphaFoldDB" id="A0A6J1UAA7"/>
<evidence type="ECO:0000313" key="1">
    <source>
        <dbReference type="Proteomes" id="UP000504612"/>
    </source>
</evidence>
<dbReference type="CTD" id="57584"/>
<reference evidence="2" key="1">
    <citation type="submission" date="2025-08" db="UniProtKB">
        <authorList>
            <consortium name="RefSeq"/>
        </authorList>
    </citation>
    <scope>IDENTIFICATION</scope>
</reference>
<gene>
    <name evidence="2" type="primary">ARHGAP21</name>
</gene>
<accession>A0A6J1UAA7</accession>
<keyword evidence="1" id="KW-1185">Reference proteome</keyword>
<dbReference type="RefSeq" id="XP_026527912.1">
    <property type="nucleotide sequence ID" value="XM_026672127.1"/>
</dbReference>
<proteinExistence type="predicted"/>
<protein>
    <submittedName>
        <fullName evidence="2">Rho GTPase-activating protein 21 isoform X3</fullName>
    </submittedName>
</protein>
<dbReference type="GeneID" id="113414985"/>